<feature type="region of interest" description="Disordered" evidence="1">
    <location>
        <begin position="1"/>
        <end position="116"/>
    </location>
</feature>
<dbReference type="EMBL" id="KV875098">
    <property type="protein sequence ID" value="OIW29166.1"/>
    <property type="molecule type" value="Genomic_DNA"/>
</dbReference>
<dbReference type="OrthoDB" id="5383057at2759"/>
<dbReference type="AlphaFoldDB" id="A0A1J7INW4"/>
<dbReference type="InParanoid" id="A0A1J7INW4"/>
<feature type="region of interest" description="Disordered" evidence="1">
    <location>
        <begin position="152"/>
        <end position="176"/>
    </location>
</feature>
<protein>
    <submittedName>
        <fullName evidence="2">Uncharacterized protein</fullName>
    </submittedName>
</protein>
<sequence length="176" mass="17774">MSSNKAPSAGTKVTPSSAPTHREGAGAVAPDSLAAESATFTSTNRNAAPGSGPAQSSGKQSAPGEGARSAGSSGGLESQKSYGGPAPTYVNRQYMRDPGPPKGRNIHEVESFEGEVKDGLEEALRAEPGSEMDPGRAGEAIQFGLEGEGKVLKKPSGVPAEKGGCMYRPLDSDASA</sequence>
<organism evidence="2 3">
    <name type="scientific">Coniochaeta ligniaria NRRL 30616</name>
    <dbReference type="NCBI Taxonomy" id="1408157"/>
    <lineage>
        <taxon>Eukaryota</taxon>
        <taxon>Fungi</taxon>
        <taxon>Dikarya</taxon>
        <taxon>Ascomycota</taxon>
        <taxon>Pezizomycotina</taxon>
        <taxon>Sordariomycetes</taxon>
        <taxon>Sordariomycetidae</taxon>
        <taxon>Coniochaetales</taxon>
        <taxon>Coniochaetaceae</taxon>
        <taxon>Coniochaeta</taxon>
    </lineage>
</organism>
<keyword evidence="3" id="KW-1185">Reference proteome</keyword>
<dbReference type="Proteomes" id="UP000182658">
    <property type="component" value="Unassembled WGS sequence"/>
</dbReference>
<reference evidence="2 3" key="1">
    <citation type="submission" date="2016-10" db="EMBL/GenBank/DDBJ databases">
        <title>Draft genome sequence of Coniochaeta ligniaria NRRL30616, a lignocellulolytic fungus for bioabatement of inhibitors in plant biomass hydrolysates.</title>
        <authorList>
            <consortium name="DOE Joint Genome Institute"/>
            <person name="Jimenez D.J."/>
            <person name="Hector R.E."/>
            <person name="Riley R."/>
            <person name="Sun H."/>
            <person name="Grigoriev I.V."/>
            <person name="Van Elsas J.D."/>
            <person name="Nichols N.N."/>
        </authorList>
    </citation>
    <scope>NUCLEOTIDE SEQUENCE [LARGE SCALE GENOMIC DNA]</scope>
    <source>
        <strain evidence="2 3">NRRL 30616</strain>
    </source>
</reference>
<proteinExistence type="predicted"/>
<feature type="compositionally biased region" description="Basic and acidic residues" evidence="1">
    <location>
        <begin position="105"/>
        <end position="116"/>
    </location>
</feature>
<accession>A0A1J7INW4</accession>
<feature type="compositionally biased region" description="Low complexity" evidence="1">
    <location>
        <begin position="61"/>
        <end position="78"/>
    </location>
</feature>
<evidence type="ECO:0000256" key="1">
    <source>
        <dbReference type="SAM" id="MobiDB-lite"/>
    </source>
</evidence>
<feature type="compositionally biased region" description="Polar residues" evidence="1">
    <location>
        <begin position="1"/>
        <end position="19"/>
    </location>
</feature>
<name>A0A1J7INW4_9PEZI</name>
<gene>
    <name evidence="2" type="ORF">CONLIGDRAFT_633331</name>
</gene>
<evidence type="ECO:0000313" key="2">
    <source>
        <dbReference type="EMBL" id="OIW29166.1"/>
    </source>
</evidence>
<evidence type="ECO:0000313" key="3">
    <source>
        <dbReference type="Proteomes" id="UP000182658"/>
    </source>
</evidence>